<feature type="region of interest" description="Disordered" evidence="4">
    <location>
        <begin position="311"/>
        <end position="362"/>
    </location>
</feature>
<dbReference type="GO" id="GO:0042802">
    <property type="term" value="F:identical protein binding"/>
    <property type="evidence" value="ECO:0007669"/>
    <property type="project" value="EnsemblFungi"/>
</dbReference>
<name>Q75A50_EREGS</name>
<protein>
    <submittedName>
        <fullName evidence="6">ADR069Cp</fullName>
    </submittedName>
</protein>
<dbReference type="HOGENOM" id="CLU_019106_1_0_1"/>
<dbReference type="RefSeq" id="NP_984165.1">
    <property type="nucleotide sequence ID" value="NM_209518.1"/>
</dbReference>
<dbReference type="EMBL" id="AE016817">
    <property type="protein sequence ID" value="AAS51989.1"/>
    <property type="molecule type" value="Genomic_DNA"/>
</dbReference>
<dbReference type="FunCoup" id="Q75A50">
    <property type="interactions" value="427"/>
</dbReference>
<feature type="region of interest" description="Disordered" evidence="4">
    <location>
        <begin position="286"/>
        <end position="305"/>
    </location>
</feature>
<feature type="region of interest" description="Disordered" evidence="4">
    <location>
        <begin position="513"/>
        <end position="538"/>
    </location>
</feature>
<comment type="subcellular location">
    <subcellularLocation>
        <location evidence="1">Nucleus</location>
    </subcellularLocation>
</comment>
<dbReference type="GO" id="GO:0000462">
    <property type="term" value="P:maturation of SSU-rRNA from tricistronic rRNA transcript (SSU-rRNA, 5.8S rRNA, LSU-rRNA)"/>
    <property type="evidence" value="ECO:0000318"/>
    <property type="project" value="GO_Central"/>
</dbReference>
<gene>
    <name evidence="6" type="ORF">AGOS_ADR069C</name>
</gene>
<dbReference type="GO" id="GO:0005730">
    <property type="term" value="C:nucleolus"/>
    <property type="evidence" value="ECO:0000318"/>
    <property type="project" value="GO_Central"/>
</dbReference>
<feature type="compositionally biased region" description="Acidic residues" evidence="4">
    <location>
        <begin position="45"/>
        <end position="72"/>
    </location>
</feature>
<dbReference type="STRING" id="284811.Q75A50"/>
<organism evidence="6 7">
    <name type="scientific">Eremothecium gossypii (strain ATCC 10895 / CBS 109.51 / FGSC 9923 / NRRL Y-1056)</name>
    <name type="common">Yeast</name>
    <name type="synonym">Ashbya gossypii</name>
    <dbReference type="NCBI Taxonomy" id="284811"/>
    <lineage>
        <taxon>Eukaryota</taxon>
        <taxon>Fungi</taxon>
        <taxon>Dikarya</taxon>
        <taxon>Ascomycota</taxon>
        <taxon>Saccharomycotina</taxon>
        <taxon>Saccharomycetes</taxon>
        <taxon>Saccharomycetales</taxon>
        <taxon>Saccharomycetaceae</taxon>
        <taxon>Eremothecium</taxon>
    </lineage>
</organism>
<feature type="compositionally biased region" description="Acidic residues" evidence="4">
    <location>
        <begin position="290"/>
        <end position="302"/>
    </location>
</feature>
<feature type="compositionally biased region" description="Basic and acidic residues" evidence="4">
    <location>
        <begin position="423"/>
        <end position="432"/>
    </location>
</feature>
<dbReference type="GeneID" id="4620314"/>
<dbReference type="OMA" id="KSMKPVW"/>
<proteinExistence type="inferred from homology"/>
<feature type="compositionally biased region" description="Basic residues" evidence="4">
    <location>
        <begin position="516"/>
        <end position="538"/>
    </location>
</feature>
<evidence type="ECO:0000256" key="1">
    <source>
        <dbReference type="ARBA" id="ARBA00004123"/>
    </source>
</evidence>
<keyword evidence="3" id="KW-0539">Nucleus</keyword>
<evidence type="ECO:0000313" key="7">
    <source>
        <dbReference type="Proteomes" id="UP000000591"/>
    </source>
</evidence>
<dbReference type="PANTHER" id="PTHR13237:SF8">
    <property type="entry name" value="SOMETHING ABOUT SILENCING PROTEIN 10"/>
    <property type="match status" value="1"/>
</dbReference>
<feature type="compositionally biased region" description="Acidic residues" evidence="4">
    <location>
        <begin position="311"/>
        <end position="340"/>
    </location>
</feature>
<dbReference type="InterPro" id="IPR018972">
    <property type="entry name" value="Sas10_C_dom"/>
</dbReference>
<evidence type="ECO:0000256" key="2">
    <source>
        <dbReference type="ARBA" id="ARBA00010979"/>
    </source>
</evidence>
<reference evidence="7" key="2">
    <citation type="journal article" date="2013" name="G3 (Bethesda)">
        <title>Genomes of Ashbya fungi isolated from insects reveal four mating-type loci, numerous translocations, lack of transposons, and distinct gene duplications.</title>
        <authorList>
            <person name="Dietrich F.S."/>
            <person name="Voegeli S."/>
            <person name="Kuo S."/>
            <person name="Philippsen P."/>
        </authorList>
    </citation>
    <scope>GENOME REANNOTATION</scope>
    <source>
        <strain evidence="7">ATCC 10895 / CBS 109.51 / FGSC 9923 / NRRL Y-1056</strain>
    </source>
</reference>
<dbReference type="Proteomes" id="UP000000591">
    <property type="component" value="Chromosome IV"/>
</dbReference>
<dbReference type="Pfam" id="PF09368">
    <property type="entry name" value="Sas10"/>
    <property type="match status" value="1"/>
</dbReference>
<comment type="similarity">
    <text evidence="2">Belongs to the SAS10 family.</text>
</comment>
<dbReference type="PANTHER" id="PTHR13237">
    <property type="entry name" value="SOMETHING ABOUT SILENCING PROTEIN 10-RELATED"/>
    <property type="match status" value="1"/>
</dbReference>
<evidence type="ECO:0000259" key="5">
    <source>
        <dbReference type="Pfam" id="PF09368"/>
    </source>
</evidence>
<keyword evidence="7" id="KW-1185">Reference proteome</keyword>
<dbReference type="OrthoDB" id="1924577at2759"/>
<reference evidence="6 7" key="1">
    <citation type="journal article" date="2004" name="Science">
        <title>The Ashbya gossypii genome as a tool for mapping the ancient Saccharomyces cerevisiae genome.</title>
        <authorList>
            <person name="Dietrich F.S."/>
            <person name="Voegeli S."/>
            <person name="Brachat S."/>
            <person name="Lerch A."/>
            <person name="Gates K."/>
            <person name="Steiner S."/>
            <person name="Mohr C."/>
            <person name="Pohlmann R."/>
            <person name="Luedi P."/>
            <person name="Choi S."/>
            <person name="Wing R.A."/>
            <person name="Flavier A."/>
            <person name="Gaffney T.D."/>
            <person name="Philippsen P."/>
        </authorList>
    </citation>
    <scope>NUCLEOTIDE SEQUENCE [LARGE SCALE GENOMIC DNA]</scope>
    <source>
        <strain evidence="7">ATCC 10895 / CBS 109.51 / FGSC 9923 / NRRL Y-1056</strain>
    </source>
</reference>
<evidence type="ECO:0000313" key="6">
    <source>
        <dbReference type="EMBL" id="AAS51989.1"/>
    </source>
</evidence>
<dbReference type="GO" id="GO:0000472">
    <property type="term" value="P:endonucleolytic cleavage to generate mature 5'-end of SSU-rRNA from (SSU-rRNA, 5.8S rRNA, LSU-rRNA)"/>
    <property type="evidence" value="ECO:0007669"/>
    <property type="project" value="EnsemblFungi"/>
</dbReference>
<feature type="region of interest" description="Disordered" evidence="4">
    <location>
        <begin position="1"/>
        <end position="72"/>
    </location>
</feature>
<dbReference type="eggNOG" id="KOG3118">
    <property type="taxonomic scope" value="Eukaryota"/>
</dbReference>
<accession>Q75A50</accession>
<dbReference type="InParanoid" id="Q75A50"/>
<feature type="compositionally biased region" description="Basic residues" evidence="4">
    <location>
        <begin position="345"/>
        <end position="354"/>
    </location>
</feature>
<dbReference type="GO" id="GO:0000447">
    <property type="term" value="P:endonucleolytic cleavage in ITS1 to separate SSU-rRNA from 5.8S rRNA and LSU-rRNA from tricistronic rRNA transcript (SSU-rRNA, 5.8S rRNA, LSU-rRNA)"/>
    <property type="evidence" value="ECO:0007669"/>
    <property type="project" value="EnsemblFungi"/>
</dbReference>
<dbReference type="GO" id="GO:0000480">
    <property type="term" value="P:endonucleolytic cleavage in 5'-ETS of tricistronic rRNA transcript (SSU-rRNA, 5.8S rRNA, LSU-rRNA)"/>
    <property type="evidence" value="ECO:0007669"/>
    <property type="project" value="EnsemblFungi"/>
</dbReference>
<evidence type="ECO:0000256" key="4">
    <source>
        <dbReference type="SAM" id="MobiDB-lite"/>
    </source>
</evidence>
<dbReference type="GO" id="GO:0032040">
    <property type="term" value="C:small-subunit processome"/>
    <property type="evidence" value="ECO:0000318"/>
    <property type="project" value="GO_Central"/>
</dbReference>
<feature type="compositionally biased region" description="Basic and acidic residues" evidence="4">
    <location>
        <begin position="24"/>
        <end position="44"/>
    </location>
</feature>
<sequence>MKTRNSAKGVSSEDPYGANEVDDFAAKREKVMLEEAGLDGRSDSDDSDVPDEQEDEVMAMTDDSSDEDSALDGEEAYKRVFGRRLDADIEEAEQGDMLDNEAAWGSTKNDYYGADDLDDEDAAREIEKEALQQQRKHLEELNMGDFLEDEIEQDWVKEAKAFDIGEFQASTQQTSVSVADVLNMSIEGKESFLNTSFPEFYPLCKDFEKRNAELELLKEDDQTEVNRLRIMALSSYLGTIASYFAIFLHELKTNEDFSTMKDHPIMESILMSREMWRQAKELPADAVVPEGEEQVSEDEEEPNSVYEYEAPMEESGDEQEQDMSAESAEGDSDVQEELDIDVSKPRIKKSHKKAATQDADDFAESEITEVDAQEKQKRRKTLRFYTSKIDQKANKTEKFKGDDDIPYKERLFERQQRLLEEARKRGVHDKNGADLQNDEFNSDDERTAQSVNAEAVDDYYAQVSASRVAKKETRMKAHKDALRAVREGKLSELAEEVDEHGKRAINYQILKNKGLTPKRKKDNRNSRVKKRKKFEKAQKKLKSVRAVYSGGQNGAYEGEQTGIRKNVTKSVKFRS</sequence>
<feature type="domain" description="Sas10 C-terminal" evidence="5">
    <location>
        <begin position="499"/>
        <end position="573"/>
    </location>
</feature>
<evidence type="ECO:0000256" key="3">
    <source>
        <dbReference type="ARBA" id="ARBA00023242"/>
    </source>
</evidence>
<feature type="region of interest" description="Disordered" evidence="4">
    <location>
        <begin position="423"/>
        <end position="448"/>
    </location>
</feature>
<dbReference type="KEGG" id="ago:AGOS_ADR069C"/>
<dbReference type="AlphaFoldDB" id="Q75A50"/>